<dbReference type="AlphaFoldDB" id="A0A446BX65"/>
<dbReference type="Pfam" id="PF05705">
    <property type="entry name" value="DUF829"/>
    <property type="match status" value="1"/>
</dbReference>
<gene>
    <name evidence="2" type="ORF">TT172_LOCUS9517</name>
</gene>
<organism evidence="2 3">
    <name type="scientific">Thermothielavioides terrestris</name>
    <dbReference type="NCBI Taxonomy" id="2587410"/>
    <lineage>
        <taxon>Eukaryota</taxon>
        <taxon>Fungi</taxon>
        <taxon>Dikarya</taxon>
        <taxon>Ascomycota</taxon>
        <taxon>Pezizomycotina</taxon>
        <taxon>Sordariomycetes</taxon>
        <taxon>Sordariomycetidae</taxon>
        <taxon>Sordariales</taxon>
        <taxon>Chaetomiaceae</taxon>
        <taxon>Thermothielavioides</taxon>
    </lineage>
</organism>
<dbReference type="InterPro" id="IPR008547">
    <property type="entry name" value="DUF829_TMEM53"/>
</dbReference>
<feature type="region of interest" description="Disordered" evidence="1">
    <location>
        <begin position="263"/>
        <end position="287"/>
    </location>
</feature>
<evidence type="ECO:0000313" key="3">
    <source>
        <dbReference type="Proteomes" id="UP000289323"/>
    </source>
</evidence>
<feature type="compositionally biased region" description="Gly residues" evidence="1">
    <location>
        <begin position="266"/>
        <end position="287"/>
    </location>
</feature>
<accession>A0A446BX65</accession>
<sequence>MASNARTAPAAKPLASMDRLSPIVYVYRPPTAPSAAPAPSDCDSQSSPKPAPELIILATWMGAQDRHIAKYVAQYQALYPTAPILLVRSEARHFLLPRGYGGGGTNELAPALPFLRSIFPDLGSNPTRLHPSCSPDPNKKTTTSSPSPPPRLLIHAWSNGGATSLHNLRRALSSSSSSFSSSTTSTSTPPLPHHVLLLDSTPGTFRYGPTYRAFTAGLAGRPLALCLVAPLVHALCLAYWVQHVLLGRGRTGPLVAVARGLLNGDNGDGGGDGDGSGGGAGRARGAS</sequence>
<dbReference type="EMBL" id="OUUZ01000019">
    <property type="protein sequence ID" value="SPQ27098.1"/>
    <property type="molecule type" value="Genomic_DNA"/>
</dbReference>
<proteinExistence type="predicted"/>
<feature type="region of interest" description="Disordered" evidence="1">
    <location>
        <begin position="126"/>
        <end position="152"/>
    </location>
</feature>
<dbReference type="Proteomes" id="UP000289323">
    <property type="component" value="Unassembled WGS sequence"/>
</dbReference>
<protein>
    <submittedName>
        <fullName evidence="2">5d35a7ef-47c5-437b-9ef0-f2840e566d26</fullName>
    </submittedName>
</protein>
<reference evidence="2 3" key="1">
    <citation type="submission" date="2018-04" db="EMBL/GenBank/DDBJ databases">
        <authorList>
            <person name="Huttner S."/>
            <person name="Dainat J."/>
        </authorList>
    </citation>
    <scope>NUCLEOTIDE SEQUENCE [LARGE SCALE GENOMIC DNA]</scope>
</reference>
<evidence type="ECO:0000256" key="1">
    <source>
        <dbReference type="SAM" id="MobiDB-lite"/>
    </source>
</evidence>
<name>A0A446BX65_9PEZI</name>
<evidence type="ECO:0000313" key="2">
    <source>
        <dbReference type="EMBL" id="SPQ27098.1"/>
    </source>
</evidence>